<evidence type="ECO:0000313" key="2">
    <source>
        <dbReference type="Proteomes" id="UP000838878"/>
    </source>
</evidence>
<dbReference type="Proteomes" id="UP000838878">
    <property type="component" value="Chromosome 13"/>
</dbReference>
<reference evidence="1" key="1">
    <citation type="submission" date="2021-12" db="EMBL/GenBank/DDBJ databases">
        <authorList>
            <person name="Martin H S."/>
        </authorList>
    </citation>
    <scope>NUCLEOTIDE SEQUENCE</scope>
</reference>
<keyword evidence="2" id="KW-1185">Reference proteome</keyword>
<name>A0A8J9YAJ5_9NEOP</name>
<accession>A0A8J9YAJ5</accession>
<proteinExistence type="predicted"/>
<feature type="non-terminal residue" evidence="1">
    <location>
        <position position="100"/>
    </location>
</feature>
<protein>
    <submittedName>
        <fullName evidence="1">Uncharacterized protein</fullName>
    </submittedName>
</protein>
<sequence length="100" mass="11311">MVLMGHQPVTDKKGTSIVIEITTSESIAIPIKERVRVPPVRDILFLKHGTTDDMTLNIMRRFSNTRKYAPATEASKLSFLKPKIFGITIFTNISRIDRVP</sequence>
<organism evidence="1 2">
    <name type="scientific">Brenthis ino</name>
    <name type="common">lesser marbled fritillary</name>
    <dbReference type="NCBI Taxonomy" id="405034"/>
    <lineage>
        <taxon>Eukaryota</taxon>
        <taxon>Metazoa</taxon>
        <taxon>Ecdysozoa</taxon>
        <taxon>Arthropoda</taxon>
        <taxon>Hexapoda</taxon>
        <taxon>Insecta</taxon>
        <taxon>Pterygota</taxon>
        <taxon>Neoptera</taxon>
        <taxon>Endopterygota</taxon>
        <taxon>Lepidoptera</taxon>
        <taxon>Glossata</taxon>
        <taxon>Ditrysia</taxon>
        <taxon>Papilionoidea</taxon>
        <taxon>Nymphalidae</taxon>
        <taxon>Heliconiinae</taxon>
        <taxon>Argynnini</taxon>
        <taxon>Brenthis</taxon>
    </lineage>
</organism>
<dbReference type="EMBL" id="OV170233">
    <property type="protein sequence ID" value="CAH0719280.1"/>
    <property type="molecule type" value="Genomic_DNA"/>
</dbReference>
<gene>
    <name evidence="1" type="ORF">BINO364_LOCUS5646</name>
</gene>
<dbReference type="AlphaFoldDB" id="A0A8J9YAJ5"/>
<evidence type="ECO:0000313" key="1">
    <source>
        <dbReference type="EMBL" id="CAH0719280.1"/>
    </source>
</evidence>